<dbReference type="PROSITE" id="PS50995">
    <property type="entry name" value="HTH_MARR_2"/>
    <property type="match status" value="1"/>
</dbReference>
<dbReference type="InterPro" id="IPR036388">
    <property type="entry name" value="WH-like_DNA-bd_sf"/>
</dbReference>
<dbReference type="InterPro" id="IPR036390">
    <property type="entry name" value="WH_DNA-bd_sf"/>
</dbReference>
<evidence type="ECO:0000313" key="4">
    <source>
        <dbReference type="Proteomes" id="UP000183413"/>
    </source>
</evidence>
<dbReference type="STRING" id="1993.SAMN04489713_111242"/>
<protein>
    <submittedName>
        <fullName evidence="3">DNA-binding transcriptional regulator, MarR family</fullName>
    </submittedName>
</protein>
<organism evidence="3 4">
    <name type="scientific">Actinomadura madurae</name>
    <dbReference type="NCBI Taxonomy" id="1993"/>
    <lineage>
        <taxon>Bacteria</taxon>
        <taxon>Bacillati</taxon>
        <taxon>Actinomycetota</taxon>
        <taxon>Actinomycetes</taxon>
        <taxon>Streptosporangiales</taxon>
        <taxon>Thermomonosporaceae</taxon>
        <taxon>Actinomadura</taxon>
    </lineage>
</organism>
<evidence type="ECO:0000313" key="3">
    <source>
        <dbReference type="EMBL" id="SFP07181.1"/>
    </source>
</evidence>
<dbReference type="Gene3D" id="1.10.10.10">
    <property type="entry name" value="Winged helix-like DNA-binding domain superfamily/Winged helix DNA-binding domain"/>
    <property type="match status" value="1"/>
</dbReference>
<dbReference type="InterPro" id="IPR039422">
    <property type="entry name" value="MarR/SlyA-like"/>
</dbReference>
<keyword evidence="4" id="KW-1185">Reference proteome</keyword>
<dbReference type="EMBL" id="FOVH01000011">
    <property type="protein sequence ID" value="SFP07181.1"/>
    <property type="molecule type" value="Genomic_DNA"/>
</dbReference>
<dbReference type="AlphaFoldDB" id="A0A1I5ME15"/>
<gene>
    <name evidence="3" type="ORF">SAMN04489713_111242</name>
</gene>
<dbReference type="Proteomes" id="UP000183413">
    <property type="component" value="Unassembled WGS sequence"/>
</dbReference>
<dbReference type="eggNOG" id="COG1846">
    <property type="taxonomic scope" value="Bacteria"/>
</dbReference>
<dbReference type="Pfam" id="PF01047">
    <property type="entry name" value="MarR"/>
    <property type="match status" value="1"/>
</dbReference>
<dbReference type="GeneID" id="99653205"/>
<dbReference type="PANTHER" id="PTHR33164:SF106">
    <property type="entry name" value="TRANSCRIPTIONAL REGULATORY PROTEIN"/>
    <property type="match status" value="1"/>
</dbReference>
<dbReference type="PANTHER" id="PTHR33164">
    <property type="entry name" value="TRANSCRIPTIONAL REGULATOR, MARR FAMILY"/>
    <property type="match status" value="1"/>
</dbReference>
<evidence type="ECO:0000259" key="2">
    <source>
        <dbReference type="PROSITE" id="PS50995"/>
    </source>
</evidence>
<reference evidence="3 4" key="1">
    <citation type="submission" date="2016-10" db="EMBL/GenBank/DDBJ databases">
        <authorList>
            <person name="de Groot N.N."/>
        </authorList>
    </citation>
    <scope>NUCLEOTIDE SEQUENCE [LARGE SCALE GENOMIC DNA]</scope>
    <source>
        <strain evidence="3 4">DSM 43067</strain>
    </source>
</reference>
<feature type="domain" description="HTH marR-type" evidence="2">
    <location>
        <begin position="1"/>
        <end position="140"/>
    </location>
</feature>
<dbReference type="InParanoid" id="A0A1I5ME15"/>
<dbReference type="RefSeq" id="WP_021593533.1">
    <property type="nucleotide sequence ID" value="NZ_CP083237.1"/>
</dbReference>
<proteinExistence type="predicted"/>
<dbReference type="GO" id="GO:0003700">
    <property type="term" value="F:DNA-binding transcription factor activity"/>
    <property type="evidence" value="ECO:0007669"/>
    <property type="project" value="InterPro"/>
</dbReference>
<evidence type="ECO:0000256" key="1">
    <source>
        <dbReference type="SAM" id="MobiDB-lite"/>
    </source>
</evidence>
<sequence>MSEREELIEALVEEMPWYISTLVRFQVAVAHQIGIPVTDLHALAALLETGPVGAGRLAELMGMTSGAVTRMVDRLERGGFVRRGPDPEDRRRVVVSVVPERVAEIARFYEPMGVEWRGHVDQISDDNLRFLLGFLRREREQTQAETARLRTAGRPHGTRRRKSQ</sequence>
<dbReference type="GO" id="GO:0003677">
    <property type="term" value="F:DNA binding"/>
    <property type="evidence" value="ECO:0007669"/>
    <property type="project" value="UniProtKB-KW"/>
</dbReference>
<feature type="compositionally biased region" description="Basic residues" evidence="1">
    <location>
        <begin position="151"/>
        <end position="164"/>
    </location>
</feature>
<accession>A0A1I5ME15</accession>
<keyword evidence="3" id="KW-0238">DNA-binding</keyword>
<dbReference type="SUPFAM" id="SSF46785">
    <property type="entry name" value="Winged helix' DNA-binding domain"/>
    <property type="match status" value="1"/>
</dbReference>
<name>A0A1I5ME15_9ACTN</name>
<dbReference type="GO" id="GO:0006950">
    <property type="term" value="P:response to stress"/>
    <property type="evidence" value="ECO:0007669"/>
    <property type="project" value="TreeGrafter"/>
</dbReference>
<dbReference type="InterPro" id="IPR000835">
    <property type="entry name" value="HTH_MarR-typ"/>
</dbReference>
<dbReference type="SMART" id="SM00347">
    <property type="entry name" value="HTH_MARR"/>
    <property type="match status" value="1"/>
</dbReference>
<feature type="region of interest" description="Disordered" evidence="1">
    <location>
        <begin position="142"/>
        <end position="164"/>
    </location>
</feature>